<dbReference type="CDD" id="cd13922">
    <property type="entry name" value="Azurin"/>
    <property type="match status" value="1"/>
</dbReference>
<dbReference type="InterPro" id="IPR008972">
    <property type="entry name" value="Cupredoxin"/>
</dbReference>
<keyword evidence="1 5" id="KW-0813">Transport</keyword>
<keyword evidence="2 5" id="KW-0479">Metal-binding</keyword>
<dbReference type="InterPro" id="IPR050845">
    <property type="entry name" value="Cu-binding_ET"/>
</dbReference>
<accession>Z9JMQ5</accession>
<dbReference type="InterPro" id="IPR014068">
    <property type="entry name" value="Azurin"/>
</dbReference>
<dbReference type="SUPFAM" id="SSF49503">
    <property type="entry name" value="Cupredoxins"/>
    <property type="match status" value="1"/>
</dbReference>
<keyword evidence="5" id="KW-0732">Signal</keyword>
<keyword evidence="4 5" id="KW-0186">Copper</keyword>
<evidence type="ECO:0000313" key="7">
    <source>
        <dbReference type="EMBL" id="EWS79007.1"/>
    </source>
</evidence>
<reference evidence="7 8" key="1">
    <citation type="journal article" date="2014" name="Genome Announc.">
        <title>Draft Genome Sequence of Xylella fastidiosa Pear Leaf Scorch Strain in Taiwan.</title>
        <authorList>
            <person name="Su C.C."/>
            <person name="Deng W.L."/>
            <person name="Jan F.J."/>
            <person name="Chang C.J."/>
            <person name="Huang H."/>
            <person name="Chen J."/>
        </authorList>
    </citation>
    <scope>NUCLEOTIDE SEQUENCE [LARGE SCALE GENOMIC DNA]</scope>
    <source>
        <strain evidence="7 8">PLS229</strain>
    </source>
</reference>
<evidence type="ECO:0000313" key="8">
    <source>
        <dbReference type="Proteomes" id="UP000020406"/>
    </source>
</evidence>
<feature type="domain" description="Blue (type 1) copper" evidence="6">
    <location>
        <begin position="24"/>
        <end position="147"/>
    </location>
</feature>
<comment type="function">
    <text evidence="5">Transfers electrons from cytochrome c551 to cytochrome oxidase.</text>
</comment>
<feature type="signal peptide" evidence="5">
    <location>
        <begin position="1"/>
        <end position="21"/>
    </location>
</feature>
<comment type="subcellular location">
    <subcellularLocation>
        <location evidence="5">Periplasm</location>
    </subcellularLocation>
</comment>
<dbReference type="Proteomes" id="UP000020406">
    <property type="component" value="Unassembled WGS sequence"/>
</dbReference>
<keyword evidence="3 5" id="KW-0249">Electron transport</keyword>
<dbReference type="GO" id="GO:0009055">
    <property type="term" value="F:electron transfer activity"/>
    <property type="evidence" value="ECO:0007669"/>
    <property type="project" value="InterPro"/>
</dbReference>
<dbReference type="eggNOG" id="COG3241">
    <property type="taxonomic scope" value="Bacteria"/>
</dbReference>
<proteinExistence type="predicted"/>
<evidence type="ECO:0000256" key="3">
    <source>
        <dbReference type="ARBA" id="ARBA00022982"/>
    </source>
</evidence>
<dbReference type="STRING" id="1444770.AF72_02370"/>
<gene>
    <name evidence="7" type="ORF">AF72_02370</name>
</gene>
<dbReference type="InterPro" id="IPR000923">
    <property type="entry name" value="BlueCu_1"/>
</dbReference>
<organism evidence="7 8">
    <name type="scientific">Xylella taiwanensis</name>
    <dbReference type="NCBI Taxonomy" id="1444770"/>
    <lineage>
        <taxon>Bacteria</taxon>
        <taxon>Pseudomonadati</taxon>
        <taxon>Pseudomonadota</taxon>
        <taxon>Gammaproteobacteria</taxon>
        <taxon>Lysobacterales</taxon>
        <taxon>Lysobacteraceae</taxon>
        <taxon>Xylella</taxon>
    </lineage>
</organism>
<protein>
    <recommendedName>
        <fullName evidence="5">Azurin</fullName>
    </recommendedName>
</protein>
<dbReference type="GO" id="GO:0042597">
    <property type="term" value="C:periplasmic space"/>
    <property type="evidence" value="ECO:0007669"/>
    <property type="project" value="UniProtKB-SubCell"/>
</dbReference>
<dbReference type="Gene3D" id="2.60.40.420">
    <property type="entry name" value="Cupredoxins - blue copper proteins"/>
    <property type="match status" value="1"/>
</dbReference>
<dbReference type="PANTHER" id="PTHR38439">
    <property type="entry name" value="AURACYANIN-B"/>
    <property type="match status" value="1"/>
</dbReference>
<dbReference type="PATRIC" id="fig|1444770.3.peg.574"/>
<evidence type="ECO:0000256" key="1">
    <source>
        <dbReference type="ARBA" id="ARBA00022448"/>
    </source>
</evidence>
<sequence>MKRLLNTVLTAMLLSSSPALWAETCAVTISANDQMRFDQNTIKIAPQCTQVNLTLKHTGKMAARVMGHNWVLTKTTDMQAVALAGLRTTLADSYLPKADPRVIAYTKIIGSGESTTITFPTSKLSKNVSYTFFCSFPGHWALMQGTLSFGQ</sequence>
<dbReference type="NCBIfam" id="TIGR02695">
    <property type="entry name" value="azurin"/>
    <property type="match status" value="1"/>
</dbReference>
<feature type="chain" id="PRO_5006531907" description="Azurin" evidence="5">
    <location>
        <begin position="22"/>
        <end position="151"/>
    </location>
</feature>
<name>Z9JMQ5_9GAMM</name>
<dbReference type="GO" id="GO:0005507">
    <property type="term" value="F:copper ion binding"/>
    <property type="evidence" value="ECO:0007669"/>
    <property type="project" value="UniProtKB-UniRule"/>
</dbReference>
<evidence type="ECO:0000256" key="5">
    <source>
        <dbReference type="RuleBase" id="RU363017"/>
    </source>
</evidence>
<dbReference type="Pfam" id="PF00127">
    <property type="entry name" value="Copper-bind"/>
    <property type="match status" value="1"/>
</dbReference>
<dbReference type="EMBL" id="JDSQ01000003">
    <property type="protein sequence ID" value="EWS79007.1"/>
    <property type="molecule type" value="Genomic_DNA"/>
</dbReference>
<evidence type="ECO:0000259" key="6">
    <source>
        <dbReference type="Pfam" id="PF00127"/>
    </source>
</evidence>
<evidence type="ECO:0000256" key="4">
    <source>
        <dbReference type="ARBA" id="ARBA00023008"/>
    </source>
</evidence>
<dbReference type="PANTHER" id="PTHR38439:SF2">
    <property type="entry name" value="OUTER MEMBRANE PROTEIN H.8"/>
    <property type="match status" value="1"/>
</dbReference>
<comment type="caution">
    <text evidence="7">The sequence shown here is derived from an EMBL/GenBank/DDBJ whole genome shotgun (WGS) entry which is preliminary data.</text>
</comment>
<dbReference type="AlphaFoldDB" id="Z9JMQ5"/>
<keyword evidence="5" id="KW-0574">Periplasm</keyword>
<evidence type="ECO:0000256" key="2">
    <source>
        <dbReference type="ARBA" id="ARBA00022723"/>
    </source>
</evidence>